<dbReference type="OrthoDB" id="29486at10239"/>
<proteinExistence type="predicted"/>
<dbReference type="GeneID" id="5076528"/>
<keyword evidence="2" id="KW-1185">Reference proteome</keyword>
<name>Q8JXF4_MYRVW</name>
<dbReference type="Proteomes" id="UP000151058">
    <property type="component" value="Genome"/>
</dbReference>
<reference evidence="1 2" key="1">
    <citation type="journal article" date="2002" name="Virus Genes">
        <title>Nucleotide sequences of double-stranded RNA segments from a hypovirulent strain of the white root rot fungus Rosellinia necatrix: possibility of the first member of the Reoviridae from fungus.</title>
        <authorList>
            <person name="Osaki H."/>
            <person name="Wei C.Z."/>
            <person name="Arakawa M."/>
            <person name="Iwanami T."/>
            <person name="Nomura K."/>
            <person name="Matsumoto N."/>
            <person name="Ohtsu Y."/>
        </authorList>
    </citation>
    <scope>NUCLEOTIDE SEQUENCE [LARGE SCALE GENOMIC DNA]</scope>
</reference>
<evidence type="ECO:0000313" key="1">
    <source>
        <dbReference type="EMBL" id="BAC07519.1"/>
    </source>
</evidence>
<protein>
    <submittedName>
        <fullName evidence="1">P6</fullName>
    </submittedName>
</protein>
<reference evidence="2" key="3">
    <citation type="journal article" date="2004" name="Arch. Virol.">
        <title>Complete nucleotide sequences of genome segments 1 and 3 of Rosellinia anti-rot virus in the family Reoviridae.</title>
        <authorList>
            <person name="Wei C.Z."/>
            <person name="Osaki H."/>
            <person name="Iwanami T."/>
            <person name="Matsumoto N."/>
            <person name="Ohtsu Y."/>
        </authorList>
    </citation>
    <scope>NUCLEOTIDE SEQUENCE [LARGE SCALE GENOMIC DNA]</scope>
</reference>
<dbReference type="RefSeq" id="YP_392469.1">
    <property type="nucleotide sequence ID" value="NC_007525.1"/>
</dbReference>
<evidence type="ECO:0000313" key="2">
    <source>
        <dbReference type="Proteomes" id="UP000151058"/>
    </source>
</evidence>
<dbReference type="KEGG" id="vg:5076528"/>
<accession>Q8JXF4</accession>
<sequence>MQHMSHYHFRLICTGPYAVLRIILNDCTPPMLHGTLMSSQTTGKPQYLRAVPHIFMIDSMDKFSTSHATLLSKCPQEYVSSDITVITSPTAQDIARSIRANKHVVCATLPVGVFNDAIVFSSITVPDCTKYLRRTFHALLRRLSFGHSCYSCSNVLQLSLPPWLSVLASGWKRYVPSSSNDDLAKFYLQPSSSPNQIVTNVQDLQDFVTNQLKSDVDVVYFDDVLTTDGITIGEKIRSTGAQFNVARDLTHFNIIKQRYVEQTSIRTRRQHKKDLHASKRKQTITARVFPPVYLFDITVTIKSWSSAMPMSQQRRLSRVYSDLIQLSKKPLTVLHMLSWDGPNTISTDDDIWSQFTEWLFGVVQNVDETMARLLTAIPYMSVMVAVSRRGFGTWIDFRNWTEGFSLSKILVGRTYMVGKKNSGKGMIGKLIWKLGVPVIDSDDYGRVLLIAEDQGVPLNEAVHRHFSLTYQQRDTAPTVFEKAMDDIVRDLAVVRYAIPEVDHPALIAFGRVYDELTSKYKYADFERVVRSHIASEGVLAPDGTLLKVDDRFVFSTHCSEEATQVLGANYMFQLSTAIDSYIGVLLRGQHSNAISELMLAVYYDRIHVNIFDLVPTGVVCTVLRTGLARLVPKA</sequence>
<reference evidence="2" key="2">
    <citation type="journal article" date="2003" name="J. Gen. Virol.">
        <title>Molecular characterization of dsRNA segments 2 and 5 and electron microscopy of a novel reovirus from a hypovirulent isolate, W370, of the plant pathogen Rosellinia necatrix.</title>
        <authorList>
            <person name="Wei C.Z."/>
            <person name="Osaki H."/>
            <person name="Iwanami T."/>
            <person name="Matsumoto N."/>
            <person name="Ohtsu Y."/>
        </authorList>
    </citation>
    <scope>NUCLEOTIDE SEQUENCE [LARGE SCALE GENOMIC DNA]</scope>
</reference>
<dbReference type="EMBL" id="AB073277">
    <property type="protein sequence ID" value="BAC07519.1"/>
    <property type="molecule type" value="Genomic_RNA"/>
</dbReference>
<organism evidence="1 2">
    <name type="scientific">Rosellinia necatrix mycoreovirus 3 (isolate W370)</name>
    <name type="common">RnMYRV-3</name>
    <name type="synonym">Rosellinia anti-rot virus</name>
    <dbReference type="NCBI Taxonomy" id="311229"/>
    <lineage>
        <taxon>Viruses</taxon>
        <taxon>Riboviria</taxon>
        <taxon>Orthornavirae</taxon>
        <taxon>Duplornaviricota</taxon>
        <taxon>Resentoviricetes</taxon>
        <taxon>Reovirales</taxon>
        <taxon>Spinareoviridae</taxon>
        <taxon>Mycoreovirus</taxon>
        <taxon>Mycoreovirus roselliniae</taxon>
    </lineage>
</organism>
<organismHost>
    <name type="scientific">Rosellinia necatrix</name>
    <name type="common">White root-rot fungus</name>
    <dbReference type="NCBI Taxonomy" id="77044"/>
</organismHost>